<dbReference type="Proteomes" id="UP000295680">
    <property type="component" value="Unassembled WGS sequence"/>
</dbReference>
<organism evidence="1 2">
    <name type="scientific">Actinocrispum wychmicini</name>
    <dbReference type="NCBI Taxonomy" id="1213861"/>
    <lineage>
        <taxon>Bacteria</taxon>
        <taxon>Bacillati</taxon>
        <taxon>Actinomycetota</taxon>
        <taxon>Actinomycetes</taxon>
        <taxon>Pseudonocardiales</taxon>
        <taxon>Pseudonocardiaceae</taxon>
        <taxon>Actinocrispum</taxon>
    </lineage>
</organism>
<keyword evidence="2" id="KW-1185">Reference proteome</keyword>
<name>A0A4R2JJV7_9PSEU</name>
<reference evidence="1 2" key="1">
    <citation type="submission" date="2019-03" db="EMBL/GenBank/DDBJ databases">
        <title>Genomic Encyclopedia of Type Strains, Phase IV (KMG-IV): sequencing the most valuable type-strain genomes for metagenomic binning, comparative biology and taxonomic classification.</title>
        <authorList>
            <person name="Goeker M."/>
        </authorList>
    </citation>
    <scope>NUCLEOTIDE SEQUENCE [LARGE SCALE GENOMIC DNA]</scope>
    <source>
        <strain evidence="1 2">DSM 45934</strain>
    </source>
</reference>
<evidence type="ECO:0000313" key="1">
    <source>
        <dbReference type="EMBL" id="TCO59424.1"/>
    </source>
</evidence>
<evidence type="ECO:0000313" key="2">
    <source>
        <dbReference type="Proteomes" id="UP000295680"/>
    </source>
</evidence>
<gene>
    <name evidence="1" type="ORF">EV192_104266</name>
</gene>
<sequence length="162" mass="18122">MSQWTEYVQAVRLLARARAAVLHTPERAEWLSQALTSSDGWERSAGLEFLITFPDDLPALLDQLFPLAISHKTGPAAWEVLRRASKHGLVDEGRLSELVWSELDADDVTEFEYNCVYSLLDIPDARTLLAAVGQRALASLDPEIRKTGKSIQEHRDTHPTTT</sequence>
<dbReference type="EMBL" id="SLWS01000004">
    <property type="protein sequence ID" value="TCO59424.1"/>
    <property type="molecule type" value="Genomic_DNA"/>
</dbReference>
<dbReference type="AlphaFoldDB" id="A0A4R2JJV7"/>
<accession>A0A4R2JJV7</accession>
<protein>
    <submittedName>
        <fullName evidence="1">Uncharacterized protein</fullName>
    </submittedName>
</protein>
<dbReference type="RefSeq" id="WP_132117318.1">
    <property type="nucleotide sequence ID" value="NZ_SLWS01000004.1"/>
</dbReference>
<comment type="caution">
    <text evidence="1">The sequence shown here is derived from an EMBL/GenBank/DDBJ whole genome shotgun (WGS) entry which is preliminary data.</text>
</comment>
<proteinExistence type="predicted"/>